<dbReference type="AlphaFoldDB" id="A0AAV5E3C5"/>
<evidence type="ECO:0000313" key="2">
    <source>
        <dbReference type="EMBL" id="GJN16615.1"/>
    </source>
</evidence>
<reference evidence="2" key="2">
    <citation type="submission" date="2021-12" db="EMBL/GenBank/DDBJ databases">
        <title>Resequencing data analysis of finger millet.</title>
        <authorList>
            <person name="Hatakeyama M."/>
            <person name="Aluri S."/>
            <person name="Balachadran M.T."/>
            <person name="Sivarajan S.R."/>
            <person name="Poveda L."/>
            <person name="Shimizu-Inatsugi R."/>
            <person name="Schlapbach R."/>
            <person name="Sreeman S.M."/>
            <person name="Shimizu K.K."/>
        </authorList>
    </citation>
    <scope>NUCLEOTIDE SEQUENCE</scope>
</reference>
<evidence type="ECO:0000256" key="1">
    <source>
        <dbReference type="SAM" id="MobiDB-lite"/>
    </source>
</evidence>
<proteinExistence type="predicted"/>
<dbReference type="EMBL" id="BQKI01000073">
    <property type="protein sequence ID" value="GJN16615.1"/>
    <property type="molecule type" value="Genomic_DNA"/>
</dbReference>
<evidence type="ECO:0000313" key="3">
    <source>
        <dbReference type="Proteomes" id="UP001054889"/>
    </source>
</evidence>
<dbReference type="Proteomes" id="UP001054889">
    <property type="component" value="Unassembled WGS sequence"/>
</dbReference>
<sequence length="73" mass="7182">MGNGTMAFAVAAGDVVLEITDASASTTGGDVPSSSPPPPPPPVSVSDLASLGPLPSPTLAVRADRHRQAPSHP</sequence>
<comment type="caution">
    <text evidence="2">The sequence shown here is derived from an EMBL/GenBank/DDBJ whole genome shotgun (WGS) entry which is preliminary data.</text>
</comment>
<name>A0AAV5E3C5_ELECO</name>
<reference evidence="2" key="1">
    <citation type="journal article" date="2018" name="DNA Res.">
        <title>Multiple hybrid de novo genome assembly of finger millet, an orphan allotetraploid crop.</title>
        <authorList>
            <person name="Hatakeyama M."/>
            <person name="Aluri S."/>
            <person name="Balachadran M.T."/>
            <person name="Sivarajan S.R."/>
            <person name="Patrignani A."/>
            <person name="Gruter S."/>
            <person name="Poveda L."/>
            <person name="Shimizu-Inatsugi R."/>
            <person name="Baeten J."/>
            <person name="Francoijs K.J."/>
            <person name="Nataraja K.N."/>
            <person name="Reddy Y.A.N."/>
            <person name="Phadnis S."/>
            <person name="Ravikumar R.L."/>
            <person name="Schlapbach R."/>
            <person name="Sreeman S.M."/>
            <person name="Shimizu K.K."/>
        </authorList>
    </citation>
    <scope>NUCLEOTIDE SEQUENCE</scope>
</reference>
<keyword evidence="3" id="KW-1185">Reference proteome</keyword>
<accession>A0AAV5E3C5</accession>
<organism evidence="2 3">
    <name type="scientific">Eleusine coracana subsp. coracana</name>
    <dbReference type="NCBI Taxonomy" id="191504"/>
    <lineage>
        <taxon>Eukaryota</taxon>
        <taxon>Viridiplantae</taxon>
        <taxon>Streptophyta</taxon>
        <taxon>Embryophyta</taxon>
        <taxon>Tracheophyta</taxon>
        <taxon>Spermatophyta</taxon>
        <taxon>Magnoliopsida</taxon>
        <taxon>Liliopsida</taxon>
        <taxon>Poales</taxon>
        <taxon>Poaceae</taxon>
        <taxon>PACMAD clade</taxon>
        <taxon>Chloridoideae</taxon>
        <taxon>Cynodonteae</taxon>
        <taxon>Eleusininae</taxon>
        <taxon>Eleusine</taxon>
    </lineage>
</organism>
<gene>
    <name evidence="2" type="primary">gb03619</name>
    <name evidence="2" type="ORF">PR202_gb03619</name>
</gene>
<feature type="compositionally biased region" description="Pro residues" evidence="1">
    <location>
        <begin position="34"/>
        <end position="43"/>
    </location>
</feature>
<feature type="region of interest" description="Disordered" evidence="1">
    <location>
        <begin position="21"/>
        <end position="73"/>
    </location>
</feature>
<protein>
    <submittedName>
        <fullName evidence="2">Uncharacterized protein</fullName>
    </submittedName>
</protein>